<sequence length="62" mass="6404">MGHQATLTKATDTSATHFPRAARPSQAAGTGTGGTARRALRRGRGGYSTISSTGMFPRVALE</sequence>
<feature type="region of interest" description="Disordered" evidence="1">
    <location>
        <begin position="1"/>
        <end position="62"/>
    </location>
</feature>
<proteinExistence type="predicted"/>
<name>A0A917RDG0_9ACTN</name>
<organism evidence="2 3">
    <name type="scientific">Sphaerisporangium melleum</name>
    <dbReference type="NCBI Taxonomy" id="321316"/>
    <lineage>
        <taxon>Bacteria</taxon>
        <taxon>Bacillati</taxon>
        <taxon>Actinomycetota</taxon>
        <taxon>Actinomycetes</taxon>
        <taxon>Streptosporangiales</taxon>
        <taxon>Streptosporangiaceae</taxon>
        <taxon>Sphaerisporangium</taxon>
    </lineage>
</organism>
<evidence type="ECO:0000313" key="2">
    <source>
        <dbReference type="EMBL" id="GGL02259.1"/>
    </source>
</evidence>
<dbReference type="AlphaFoldDB" id="A0A917RDG0"/>
<accession>A0A917RDG0</accession>
<evidence type="ECO:0000256" key="1">
    <source>
        <dbReference type="SAM" id="MobiDB-lite"/>
    </source>
</evidence>
<dbReference type="EMBL" id="BMNT01000029">
    <property type="protein sequence ID" value="GGL02259.1"/>
    <property type="molecule type" value="Genomic_DNA"/>
</dbReference>
<feature type="compositionally biased region" description="Polar residues" evidence="1">
    <location>
        <begin position="1"/>
        <end position="16"/>
    </location>
</feature>
<evidence type="ECO:0000313" key="3">
    <source>
        <dbReference type="Proteomes" id="UP000645217"/>
    </source>
</evidence>
<comment type="caution">
    <text evidence="2">The sequence shown here is derived from an EMBL/GenBank/DDBJ whole genome shotgun (WGS) entry which is preliminary data.</text>
</comment>
<dbReference type="Proteomes" id="UP000645217">
    <property type="component" value="Unassembled WGS sequence"/>
</dbReference>
<reference evidence="2" key="1">
    <citation type="journal article" date="2014" name="Int. J. Syst. Evol. Microbiol.">
        <title>Complete genome sequence of Corynebacterium casei LMG S-19264T (=DSM 44701T), isolated from a smear-ripened cheese.</title>
        <authorList>
            <consortium name="US DOE Joint Genome Institute (JGI-PGF)"/>
            <person name="Walter F."/>
            <person name="Albersmeier A."/>
            <person name="Kalinowski J."/>
            <person name="Ruckert C."/>
        </authorList>
    </citation>
    <scope>NUCLEOTIDE SEQUENCE</scope>
    <source>
        <strain evidence="2">JCM 13064</strain>
    </source>
</reference>
<protein>
    <submittedName>
        <fullName evidence="2">Uncharacterized protein</fullName>
    </submittedName>
</protein>
<keyword evidence="3" id="KW-1185">Reference proteome</keyword>
<reference evidence="2" key="2">
    <citation type="submission" date="2020-09" db="EMBL/GenBank/DDBJ databases">
        <authorList>
            <person name="Sun Q."/>
            <person name="Ohkuma M."/>
        </authorList>
    </citation>
    <scope>NUCLEOTIDE SEQUENCE</scope>
    <source>
        <strain evidence="2">JCM 13064</strain>
    </source>
</reference>
<gene>
    <name evidence="2" type="ORF">GCM10007964_50460</name>
</gene>